<reference evidence="6 7" key="1">
    <citation type="submission" date="2024-08" db="EMBL/GenBank/DDBJ databases">
        <title>The draft genome of Apodemus speciosus.</title>
        <authorList>
            <person name="Nabeshima K."/>
            <person name="Suzuki S."/>
            <person name="Onuma M."/>
        </authorList>
    </citation>
    <scope>NUCLEOTIDE SEQUENCE [LARGE SCALE GENOMIC DNA]</scope>
    <source>
        <strain evidence="6">IB14-021</strain>
    </source>
</reference>
<dbReference type="CDD" id="cd07976">
    <property type="entry name" value="TFIIA_alpha_beta_like"/>
    <property type="match status" value="2"/>
</dbReference>
<dbReference type="InterPro" id="IPR009088">
    <property type="entry name" value="TFIIA_b-brl"/>
</dbReference>
<dbReference type="Gene3D" id="2.30.18.10">
    <property type="entry name" value="Transcription factor IIA (TFIIA), beta-barrel domain"/>
    <property type="match status" value="1"/>
</dbReference>
<comment type="similarity">
    <text evidence="2">Belongs to the TFIIA subunit 1 family.</text>
</comment>
<dbReference type="Pfam" id="PF03153">
    <property type="entry name" value="TFIIA"/>
    <property type="match status" value="1"/>
</dbReference>
<dbReference type="SMART" id="SM01371">
    <property type="entry name" value="TFIIA"/>
    <property type="match status" value="1"/>
</dbReference>
<feature type="region of interest" description="Disordered" evidence="5">
    <location>
        <begin position="460"/>
        <end position="499"/>
    </location>
</feature>
<evidence type="ECO:0000256" key="3">
    <source>
        <dbReference type="ARBA" id="ARBA00023163"/>
    </source>
</evidence>
<evidence type="ECO:0000313" key="7">
    <source>
        <dbReference type="Proteomes" id="UP001623349"/>
    </source>
</evidence>
<dbReference type="PANTHER" id="PTHR12694:SF9">
    <property type="entry name" value="TFIIA-ALPHA AND BETA-LIKE FACTOR"/>
    <property type="match status" value="1"/>
</dbReference>
<dbReference type="PANTHER" id="PTHR12694">
    <property type="entry name" value="TRANSCRIPTION INITIATION FACTOR IIA SUBUNIT 1"/>
    <property type="match status" value="1"/>
</dbReference>
<dbReference type="EMBL" id="BAAFST010000017">
    <property type="protein sequence ID" value="GAB1301403.1"/>
    <property type="molecule type" value="Genomic_DNA"/>
</dbReference>
<dbReference type="SUPFAM" id="SSF47396">
    <property type="entry name" value="Transcription factor IIA (TFIIA), alpha-helical domain"/>
    <property type="match status" value="1"/>
</dbReference>
<evidence type="ECO:0000313" key="6">
    <source>
        <dbReference type="EMBL" id="GAB1301403.1"/>
    </source>
</evidence>
<evidence type="ECO:0000256" key="4">
    <source>
        <dbReference type="ARBA" id="ARBA00023242"/>
    </source>
</evidence>
<proteinExistence type="inferred from homology"/>
<accession>A0ABQ0FQ75</accession>
<organism evidence="6 7">
    <name type="scientific">Apodemus speciosus</name>
    <name type="common">Large Japanese field mouse</name>
    <dbReference type="NCBI Taxonomy" id="105296"/>
    <lineage>
        <taxon>Eukaryota</taxon>
        <taxon>Metazoa</taxon>
        <taxon>Chordata</taxon>
        <taxon>Craniata</taxon>
        <taxon>Vertebrata</taxon>
        <taxon>Euteleostomi</taxon>
        <taxon>Mammalia</taxon>
        <taxon>Eutheria</taxon>
        <taxon>Euarchontoglires</taxon>
        <taxon>Glires</taxon>
        <taxon>Rodentia</taxon>
        <taxon>Myomorpha</taxon>
        <taxon>Muroidea</taxon>
        <taxon>Muridae</taxon>
        <taxon>Murinae</taxon>
        <taxon>Apodemus</taxon>
    </lineage>
</organism>
<protein>
    <submittedName>
        <fullName evidence="6">TFIIA-alpha and beta-like factor</fullName>
    </submittedName>
</protein>
<dbReference type="Gene3D" id="1.10.287.100">
    <property type="match status" value="1"/>
</dbReference>
<feature type="compositionally biased region" description="Acidic residues" evidence="5">
    <location>
        <begin position="482"/>
        <end position="499"/>
    </location>
</feature>
<keyword evidence="4" id="KW-0539">Nucleus</keyword>
<comment type="subcellular location">
    <subcellularLocation>
        <location evidence="1">Nucleus</location>
    </subcellularLocation>
</comment>
<comment type="caution">
    <text evidence="6">The sequence shown here is derived from an EMBL/GenBank/DDBJ whole genome shotgun (WGS) entry which is preliminary data.</text>
</comment>
<gene>
    <name evidence="6" type="ORF">APTSU1_001664100</name>
</gene>
<dbReference type="InterPro" id="IPR004855">
    <property type="entry name" value="TFIIA_asu/bsu"/>
</dbReference>
<evidence type="ECO:0000256" key="2">
    <source>
        <dbReference type="ARBA" id="ARBA00010059"/>
    </source>
</evidence>
<dbReference type="Proteomes" id="UP001623349">
    <property type="component" value="Unassembled WGS sequence"/>
</dbReference>
<keyword evidence="7" id="KW-1185">Reference proteome</keyword>
<feature type="region of interest" description="Disordered" evidence="5">
    <location>
        <begin position="422"/>
        <end position="446"/>
    </location>
</feature>
<keyword evidence="3" id="KW-0804">Transcription</keyword>
<evidence type="ECO:0000256" key="1">
    <source>
        <dbReference type="ARBA" id="ARBA00004123"/>
    </source>
</evidence>
<evidence type="ECO:0000256" key="5">
    <source>
        <dbReference type="SAM" id="MobiDB-lite"/>
    </source>
</evidence>
<name>A0ABQ0FQ75_APOSI</name>
<dbReference type="SUPFAM" id="SSF50784">
    <property type="entry name" value="Transcription factor IIA (TFIIA), beta-barrel domain"/>
    <property type="match status" value="1"/>
</dbReference>
<sequence>MWEGPCASLKLSHRSDTDCTTPISLLKLVRRLTTLMPRPNFIPPTTNLLSCPTLLSSAPSGSRLHSNAHPRAAGMAFVNLVPKLYQSVIEDVMEGVRDLFAEEGIEEQVLKDLKKLWETKVLQSKATEDFFRHSVPAAPLFTVQLPHGLPPTLQSTGSSIVVDPSWQNSPEFYARRPVTPPAVVQTLPFLAIRSTSQQAWPSRRHLCCCFIWVAGHLYKVNVPVMVTQTSGRTEILQHPFQQVLQQLGQPPVIQTTVPTLHPCSLQAATEKSHRMETVLQQPTILHSTPVDRKHIENAASDRRVLPGNELRPQESSQYISLPGVGFPPQVALTESSLEPVLGVSGNLTQNLHGGPFSQGPLHHMLDSQLHSLKDRMYACDSIKQLRKAEEPSSLRVSEKSCTSERDLDIQVTDDDINEIIQIDGSGDNSSTEEVGSIRGADENEFPGVIDAGDLKVLEEEVDSVSNEDSTANSSDEDHQIDALEEDPLNSGDDVSEQDVPDLFDTDNVIVCQYDKIHRSKNRWKFYLKDGVMCFGGRDYVFAKAIGEAEW</sequence>